<name>A0A4R3JDY0_9PROT</name>
<evidence type="ECO:0000313" key="6">
    <source>
        <dbReference type="EMBL" id="TCS63974.1"/>
    </source>
</evidence>
<dbReference type="Proteomes" id="UP000295304">
    <property type="component" value="Unassembled WGS sequence"/>
</dbReference>
<evidence type="ECO:0000256" key="3">
    <source>
        <dbReference type="ARBA" id="ARBA00023125"/>
    </source>
</evidence>
<dbReference type="InterPro" id="IPR037171">
    <property type="entry name" value="NagB/RpiA_transferase-like"/>
</dbReference>
<dbReference type="Gene3D" id="3.40.50.1360">
    <property type="match status" value="1"/>
</dbReference>
<dbReference type="SUPFAM" id="SSF100950">
    <property type="entry name" value="NagB/RpiA/CoA transferase-like"/>
    <property type="match status" value="1"/>
</dbReference>
<dbReference type="OrthoDB" id="7065657at2"/>
<keyword evidence="2" id="KW-0805">Transcription regulation</keyword>
<comment type="caution">
    <text evidence="6">The sequence shown here is derived from an EMBL/GenBank/DDBJ whole genome shotgun (WGS) entry which is preliminary data.</text>
</comment>
<evidence type="ECO:0000256" key="4">
    <source>
        <dbReference type="ARBA" id="ARBA00023163"/>
    </source>
</evidence>
<reference evidence="6 7" key="1">
    <citation type="submission" date="2019-03" db="EMBL/GenBank/DDBJ databases">
        <title>Genomic Encyclopedia of Type Strains, Phase IV (KMG-IV): sequencing the most valuable type-strain genomes for metagenomic binning, comparative biology and taxonomic classification.</title>
        <authorList>
            <person name="Goeker M."/>
        </authorList>
    </citation>
    <scope>NUCLEOTIDE SEQUENCE [LARGE SCALE GENOMIC DNA]</scope>
    <source>
        <strain evidence="6 7">DSM 101688</strain>
    </source>
</reference>
<feature type="domain" description="Sugar-binding" evidence="5">
    <location>
        <begin position="59"/>
        <end position="319"/>
    </location>
</feature>
<dbReference type="Pfam" id="PF04198">
    <property type="entry name" value="Sugar-bind"/>
    <property type="match status" value="1"/>
</dbReference>
<dbReference type="RefSeq" id="WP_132937950.1">
    <property type="nucleotide sequence ID" value="NZ_CP119676.1"/>
</dbReference>
<accession>A0A4R3JDY0</accession>
<keyword evidence="3 6" id="KW-0238">DNA-binding</keyword>
<dbReference type="EMBL" id="SLZW01000002">
    <property type="protein sequence ID" value="TCS63974.1"/>
    <property type="molecule type" value="Genomic_DNA"/>
</dbReference>
<dbReference type="PANTHER" id="PTHR34294">
    <property type="entry name" value="TRANSCRIPTIONAL REGULATOR-RELATED"/>
    <property type="match status" value="1"/>
</dbReference>
<sequence>MTNDESLAARAAWLSYIGGYTQGEIARRLDVSSAKAHRLIGQAHKAGLVRVFIEGAPGECLRFEEEIARRFSLQSCVVAPDIDDDDARGSRFRFAGVGAAAAKRLYAVLEGGNGLTIGLGKGRSLAAMVQNFPRIERPDLKFVSVSGSLTRNLSANPYDIVHNMVERTGGEGYFLPVPYIAASTRERELLIAQKSVADVMELARRADVYVIGVGAVGRDPAIKAHIQQVGMVSDDEWRDLQDKNAVGDIMGCFIDADGLRVDSAINRMTLGLHLEDLKGRRVIAVVGGKDKGQAVLAALRTGAVTDLIIDEGTAASILKIADGEGA</sequence>
<gene>
    <name evidence="6" type="ORF">EDD55_10211</name>
</gene>
<organism evidence="6 7">
    <name type="scientific">Varunaivibrio sulfuroxidans</name>
    <dbReference type="NCBI Taxonomy" id="1773489"/>
    <lineage>
        <taxon>Bacteria</taxon>
        <taxon>Pseudomonadati</taxon>
        <taxon>Pseudomonadota</taxon>
        <taxon>Alphaproteobacteria</taxon>
        <taxon>Rhodospirillales</taxon>
        <taxon>Magnetovibrionaceae</taxon>
        <taxon>Varunaivibrio</taxon>
    </lineage>
</organism>
<evidence type="ECO:0000256" key="1">
    <source>
        <dbReference type="ARBA" id="ARBA00010466"/>
    </source>
</evidence>
<keyword evidence="4" id="KW-0804">Transcription</keyword>
<dbReference type="InterPro" id="IPR007324">
    <property type="entry name" value="Sugar-bd_dom_put"/>
</dbReference>
<dbReference type="PANTHER" id="PTHR34294:SF1">
    <property type="entry name" value="TRANSCRIPTIONAL REGULATOR LSRR"/>
    <property type="match status" value="1"/>
</dbReference>
<dbReference type="InterPro" id="IPR036388">
    <property type="entry name" value="WH-like_DNA-bd_sf"/>
</dbReference>
<dbReference type="InterPro" id="IPR051054">
    <property type="entry name" value="SorC_transcr_regulators"/>
</dbReference>
<dbReference type="Gene3D" id="1.10.10.10">
    <property type="entry name" value="Winged helix-like DNA-binding domain superfamily/Winged helix DNA-binding domain"/>
    <property type="match status" value="1"/>
</dbReference>
<comment type="similarity">
    <text evidence="1">Belongs to the SorC transcriptional regulatory family.</text>
</comment>
<dbReference type="AlphaFoldDB" id="A0A4R3JDY0"/>
<evidence type="ECO:0000256" key="2">
    <source>
        <dbReference type="ARBA" id="ARBA00023015"/>
    </source>
</evidence>
<dbReference type="GO" id="GO:0030246">
    <property type="term" value="F:carbohydrate binding"/>
    <property type="evidence" value="ECO:0007669"/>
    <property type="project" value="InterPro"/>
</dbReference>
<evidence type="ECO:0000259" key="5">
    <source>
        <dbReference type="Pfam" id="PF04198"/>
    </source>
</evidence>
<dbReference type="GO" id="GO:0003677">
    <property type="term" value="F:DNA binding"/>
    <property type="evidence" value="ECO:0007669"/>
    <property type="project" value="UniProtKB-KW"/>
</dbReference>
<evidence type="ECO:0000313" key="7">
    <source>
        <dbReference type="Proteomes" id="UP000295304"/>
    </source>
</evidence>
<protein>
    <submittedName>
        <fullName evidence="6">DNA-binding transcriptional regulator LsrR (DeoR family)</fullName>
    </submittedName>
</protein>
<keyword evidence="7" id="KW-1185">Reference proteome</keyword>
<proteinExistence type="inferred from homology"/>